<accession>A0ABT1BZ70</accession>
<dbReference type="EMBL" id="JAMXLY010000053">
    <property type="protein sequence ID" value="MCO6026381.1"/>
    <property type="molecule type" value="Genomic_DNA"/>
</dbReference>
<dbReference type="PANTHER" id="PTHR43133:SF51">
    <property type="entry name" value="RNA POLYMERASE SIGMA FACTOR"/>
    <property type="match status" value="1"/>
</dbReference>
<reference evidence="7 8" key="1">
    <citation type="submission" date="2022-06" db="EMBL/GenBank/DDBJ databases">
        <title>A taxonomic note on the genus Prevotella: Description of four novel genera and emended description of the genera Hallella and Xylanibacter.</title>
        <authorList>
            <person name="Hitch T.C.A."/>
        </authorList>
    </citation>
    <scope>NUCLEOTIDE SEQUENCE [LARGE SCALE GENOMIC DNA]</scope>
    <source>
        <strain evidence="7 8">DSM 100619</strain>
    </source>
</reference>
<evidence type="ECO:0000256" key="2">
    <source>
        <dbReference type="ARBA" id="ARBA00023015"/>
    </source>
</evidence>
<dbReference type="RefSeq" id="WP_252761736.1">
    <property type="nucleotide sequence ID" value="NZ_JAMXLY010000053.1"/>
</dbReference>
<dbReference type="SUPFAM" id="SSF88659">
    <property type="entry name" value="Sigma3 and sigma4 domains of RNA polymerase sigma factors"/>
    <property type="match status" value="1"/>
</dbReference>
<dbReference type="InterPro" id="IPR014284">
    <property type="entry name" value="RNA_pol_sigma-70_dom"/>
</dbReference>
<organism evidence="7 8">
    <name type="scientific">Segatella cerevisiae</name>
    <dbReference type="NCBI Taxonomy" id="2053716"/>
    <lineage>
        <taxon>Bacteria</taxon>
        <taxon>Pseudomonadati</taxon>
        <taxon>Bacteroidota</taxon>
        <taxon>Bacteroidia</taxon>
        <taxon>Bacteroidales</taxon>
        <taxon>Prevotellaceae</taxon>
        <taxon>Segatella</taxon>
    </lineage>
</organism>
<dbReference type="InterPro" id="IPR007627">
    <property type="entry name" value="RNA_pol_sigma70_r2"/>
</dbReference>
<dbReference type="InterPro" id="IPR039425">
    <property type="entry name" value="RNA_pol_sigma-70-like"/>
</dbReference>
<keyword evidence="8" id="KW-1185">Reference proteome</keyword>
<dbReference type="Proteomes" id="UP001204015">
    <property type="component" value="Unassembled WGS sequence"/>
</dbReference>
<dbReference type="Gene3D" id="1.10.1740.10">
    <property type="match status" value="1"/>
</dbReference>
<keyword evidence="2" id="KW-0805">Transcription regulation</keyword>
<proteinExistence type="inferred from homology"/>
<dbReference type="InterPro" id="IPR013325">
    <property type="entry name" value="RNA_pol_sigma_r2"/>
</dbReference>
<comment type="similarity">
    <text evidence="1">Belongs to the sigma-70 factor family. ECF subfamily.</text>
</comment>
<feature type="domain" description="RNA polymerase sigma factor 70 region 4 type 2" evidence="6">
    <location>
        <begin position="124"/>
        <end position="171"/>
    </location>
</feature>
<dbReference type="InterPro" id="IPR013324">
    <property type="entry name" value="RNA_pol_sigma_r3/r4-like"/>
</dbReference>
<evidence type="ECO:0000256" key="1">
    <source>
        <dbReference type="ARBA" id="ARBA00010641"/>
    </source>
</evidence>
<evidence type="ECO:0000313" key="8">
    <source>
        <dbReference type="Proteomes" id="UP001204015"/>
    </source>
</evidence>
<dbReference type="Pfam" id="PF08281">
    <property type="entry name" value="Sigma70_r4_2"/>
    <property type="match status" value="1"/>
</dbReference>
<dbReference type="SUPFAM" id="SSF88946">
    <property type="entry name" value="Sigma2 domain of RNA polymerase sigma factors"/>
    <property type="match status" value="1"/>
</dbReference>
<comment type="caution">
    <text evidence="7">The sequence shown here is derived from an EMBL/GenBank/DDBJ whole genome shotgun (WGS) entry which is preliminary data.</text>
</comment>
<evidence type="ECO:0000259" key="5">
    <source>
        <dbReference type="Pfam" id="PF04542"/>
    </source>
</evidence>
<dbReference type="InterPro" id="IPR013249">
    <property type="entry name" value="RNA_pol_sigma70_r4_t2"/>
</dbReference>
<dbReference type="Gene3D" id="1.10.10.10">
    <property type="entry name" value="Winged helix-like DNA-binding domain superfamily/Winged helix DNA-binding domain"/>
    <property type="match status" value="1"/>
</dbReference>
<dbReference type="PANTHER" id="PTHR43133">
    <property type="entry name" value="RNA POLYMERASE ECF-TYPE SIGMA FACTO"/>
    <property type="match status" value="1"/>
</dbReference>
<dbReference type="InterPro" id="IPR036388">
    <property type="entry name" value="WH-like_DNA-bd_sf"/>
</dbReference>
<evidence type="ECO:0000313" key="7">
    <source>
        <dbReference type="EMBL" id="MCO6026381.1"/>
    </source>
</evidence>
<name>A0ABT1BZ70_9BACT</name>
<dbReference type="Pfam" id="PF04542">
    <property type="entry name" value="Sigma70_r2"/>
    <property type="match status" value="1"/>
</dbReference>
<protein>
    <submittedName>
        <fullName evidence="7">Sigma-70 family RNA polymerase sigma factor</fullName>
    </submittedName>
</protein>
<gene>
    <name evidence="7" type="ORF">NG821_11120</name>
</gene>
<dbReference type="NCBIfam" id="TIGR02937">
    <property type="entry name" value="sigma70-ECF"/>
    <property type="match status" value="1"/>
</dbReference>
<keyword evidence="4" id="KW-0804">Transcription</keyword>
<evidence type="ECO:0000256" key="3">
    <source>
        <dbReference type="ARBA" id="ARBA00023082"/>
    </source>
</evidence>
<keyword evidence="3" id="KW-0731">Sigma factor</keyword>
<evidence type="ECO:0000259" key="6">
    <source>
        <dbReference type="Pfam" id="PF08281"/>
    </source>
</evidence>
<evidence type="ECO:0000256" key="4">
    <source>
        <dbReference type="ARBA" id="ARBA00023163"/>
    </source>
</evidence>
<feature type="domain" description="RNA polymerase sigma-70 region 2" evidence="5">
    <location>
        <begin position="27"/>
        <end position="94"/>
    </location>
</feature>
<sequence length="184" mass="21777">MDISQNNGQLLKMLNSDEQREQGFRLLMKKYGRPLYFYIRRIVVGHDDAEDALQETCIQIYRKIGQLKNEDQLLPWIYRIATRESLRVLKHHTRLFRSIDDLGNALERKLTTEYSMDADDTQLLLRKALLKLPTQQRLTFCMRYYDDLSYEEMSSITGKRIGTLKVNYSYAVSKVKSYIKAHEI</sequence>